<dbReference type="InterPro" id="IPR002508">
    <property type="entry name" value="MurNAc-LAA_cat"/>
</dbReference>
<gene>
    <name evidence="4" type="ORF">KME60_04375</name>
</gene>
<evidence type="ECO:0000259" key="3">
    <source>
        <dbReference type="SMART" id="SM00646"/>
    </source>
</evidence>
<feature type="domain" description="MurNAc-LAA" evidence="3">
    <location>
        <begin position="512"/>
        <end position="621"/>
    </location>
</feature>
<evidence type="ECO:0000313" key="5">
    <source>
        <dbReference type="Proteomes" id="UP000729701"/>
    </source>
</evidence>
<dbReference type="SMART" id="SM00646">
    <property type="entry name" value="Ami_3"/>
    <property type="match status" value="1"/>
</dbReference>
<dbReference type="Gene3D" id="2.60.40.3500">
    <property type="match status" value="1"/>
</dbReference>
<protein>
    <submittedName>
        <fullName evidence="4">N-acetylmuramoyl-L-alanine amidase</fullName>
    </submittedName>
</protein>
<reference evidence="4" key="1">
    <citation type="submission" date="2021-05" db="EMBL/GenBank/DDBJ databases">
        <authorList>
            <person name="Pietrasiak N."/>
            <person name="Ward R."/>
            <person name="Stajich J.E."/>
            <person name="Kurbessoian T."/>
        </authorList>
    </citation>
    <scope>NUCLEOTIDE SEQUENCE</scope>
    <source>
        <strain evidence="4">GSE-NOS-MK-12-04C</strain>
    </source>
</reference>
<dbReference type="CDD" id="cd02696">
    <property type="entry name" value="MurNAc-LAA"/>
    <property type="match status" value="1"/>
</dbReference>
<dbReference type="InterPro" id="IPR021731">
    <property type="entry name" value="AMIN_dom"/>
</dbReference>
<dbReference type="GO" id="GO:0009253">
    <property type="term" value="P:peptidoglycan catabolic process"/>
    <property type="evidence" value="ECO:0007669"/>
    <property type="project" value="InterPro"/>
</dbReference>
<dbReference type="PANTHER" id="PTHR30404:SF0">
    <property type="entry name" value="N-ACETYLMURAMOYL-L-ALANINE AMIDASE AMIC"/>
    <property type="match status" value="1"/>
</dbReference>
<dbReference type="Proteomes" id="UP000729701">
    <property type="component" value="Unassembled WGS sequence"/>
</dbReference>
<dbReference type="Gene3D" id="3.40.630.40">
    <property type="entry name" value="Zn-dependent exopeptidases"/>
    <property type="match status" value="1"/>
</dbReference>
<dbReference type="EMBL" id="JAHHGZ010000004">
    <property type="protein sequence ID" value="MBW4666682.1"/>
    <property type="molecule type" value="Genomic_DNA"/>
</dbReference>
<evidence type="ECO:0000256" key="1">
    <source>
        <dbReference type="ARBA" id="ARBA00022801"/>
    </source>
</evidence>
<keyword evidence="1" id="KW-0378">Hydrolase</keyword>
<evidence type="ECO:0000256" key="2">
    <source>
        <dbReference type="SAM" id="MobiDB-lite"/>
    </source>
</evidence>
<dbReference type="PANTHER" id="PTHR30404">
    <property type="entry name" value="N-ACETYLMURAMOYL-L-ALANINE AMIDASE"/>
    <property type="match status" value="1"/>
</dbReference>
<comment type="caution">
    <text evidence="4">The sequence shown here is derived from an EMBL/GenBank/DDBJ whole genome shotgun (WGS) entry which is preliminary data.</text>
</comment>
<dbReference type="GO" id="GO:0008745">
    <property type="term" value="F:N-acetylmuramoyl-L-alanine amidase activity"/>
    <property type="evidence" value="ECO:0007669"/>
    <property type="project" value="InterPro"/>
</dbReference>
<dbReference type="SUPFAM" id="SSF53187">
    <property type="entry name" value="Zn-dependent exopeptidases"/>
    <property type="match status" value="1"/>
</dbReference>
<dbReference type="Pfam" id="PF01520">
    <property type="entry name" value="Amidase_3"/>
    <property type="match status" value="1"/>
</dbReference>
<name>A0A951QKK1_9CYAN</name>
<sequence length="627" mass="67998">MKLHWLLPGTFGTIFMLSSPAIAARLESWRFDANENRLSITTSGAVQPKAEVVFNPTRLVVDLPNTTFGRPQLSQAVEGGKIRSIRVGQFNQDTTRIVIELAYGFTLDPNQVKFVGTSASRWTVQLPTPQTQRAQSSPRIYSAVTVDSAEPGFSKVANNATTGAGATQIENVRITGDGFFVRTSGINPNIRVNRSGDRSTINMEISQATLSPSMTQRNFPVNQHGVSRVEFTQLETRPPAVRMTLRVDKDSPDWRATASSAGGLVVLPLARLGKLSNVDNQSPPSNNSPRPFAQPSESDNNSVATIQSVELSGGGSQLTIRGDKNLSATGGWDRSSSLFRITIANAKLSPSVKGPVFDVNSPILRLRLQQIDPRTVAIYIQPAARVQIGEINQVGQLLALQLQRKEGMLPPFTPPGSGLPPLPRPNPLPFPGSPIDGSISSPRQQVPNGRGVVIIDPGHGGNDPGAIGIGGLQEKNIILPISQRVAQILQQNGLQVVMTRNSDFFVTLQGRVDMAERANADVFVSIHANSVGLGRPDVSGLEVYYYDSGVELARVVKNNILQSVNVRDRGIRRARFFVLRKTSMPSILVETGYVTGQEDAAKLRDPQYQNQMAEGIARGILQYLGRR</sequence>
<dbReference type="Pfam" id="PF11741">
    <property type="entry name" value="AMIN"/>
    <property type="match status" value="1"/>
</dbReference>
<dbReference type="InterPro" id="IPR050695">
    <property type="entry name" value="N-acetylmuramoyl_amidase_3"/>
</dbReference>
<reference evidence="4" key="2">
    <citation type="journal article" date="2022" name="Microbiol. Resour. Announc.">
        <title>Metagenome Sequencing to Explore Phylogenomics of Terrestrial Cyanobacteria.</title>
        <authorList>
            <person name="Ward R.D."/>
            <person name="Stajich J.E."/>
            <person name="Johansen J.R."/>
            <person name="Huntemann M."/>
            <person name="Clum A."/>
            <person name="Foster B."/>
            <person name="Foster B."/>
            <person name="Roux S."/>
            <person name="Palaniappan K."/>
            <person name="Varghese N."/>
            <person name="Mukherjee S."/>
            <person name="Reddy T.B.K."/>
            <person name="Daum C."/>
            <person name="Copeland A."/>
            <person name="Chen I.A."/>
            <person name="Ivanova N.N."/>
            <person name="Kyrpides N.C."/>
            <person name="Shapiro N."/>
            <person name="Eloe-Fadrosh E.A."/>
            <person name="Pietrasiak N."/>
        </authorList>
    </citation>
    <scope>NUCLEOTIDE SEQUENCE</scope>
    <source>
        <strain evidence="4">GSE-NOS-MK-12-04C</strain>
    </source>
</reference>
<accession>A0A951QKK1</accession>
<proteinExistence type="predicted"/>
<organism evidence="4 5">
    <name type="scientific">Cyanomargarita calcarea GSE-NOS-MK-12-04C</name>
    <dbReference type="NCBI Taxonomy" id="2839659"/>
    <lineage>
        <taxon>Bacteria</taxon>
        <taxon>Bacillati</taxon>
        <taxon>Cyanobacteriota</taxon>
        <taxon>Cyanophyceae</taxon>
        <taxon>Nostocales</taxon>
        <taxon>Cyanomargaritaceae</taxon>
        <taxon>Cyanomargarita</taxon>
    </lineage>
</organism>
<evidence type="ECO:0000313" key="4">
    <source>
        <dbReference type="EMBL" id="MBW4666682.1"/>
    </source>
</evidence>
<feature type="compositionally biased region" description="Low complexity" evidence="2">
    <location>
        <begin position="276"/>
        <end position="291"/>
    </location>
</feature>
<dbReference type="GO" id="GO:0030288">
    <property type="term" value="C:outer membrane-bounded periplasmic space"/>
    <property type="evidence" value="ECO:0007669"/>
    <property type="project" value="TreeGrafter"/>
</dbReference>
<dbReference type="AlphaFoldDB" id="A0A951QKK1"/>
<feature type="region of interest" description="Disordered" evidence="2">
    <location>
        <begin position="276"/>
        <end position="301"/>
    </location>
</feature>